<organism evidence="1 2">
    <name type="scientific">Polyplax serrata</name>
    <name type="common">Common mouse louse</name>
    <dbReference type="NCBI Taxonomy" id="468196"/>
    <lineage>
        <taxon>Eukaryota</taxon>
        <taxon>Metazoa</taxon>
        <taxon>Ecdysozoa</taxon>
        <taxon>Arthropoda</taxon>
        <taxon>Hexapoda</taxon>
        <taxon>Insecta</taxon>
        <taxon>Pterygota</taxon>
        <taxon>Neoptera</taxon>
        <taxon>Paraneoptera</taxon>
        <taxon>Psocodea</taxon>
        <taxon>Troctomorpha</taxon>
        <taxon>Phthiraptera</taxon>
        <taxon>Anoplura</taxon>
        <taxon>Polyplacidae</taxon>
        <taxon>Polyplax</taxon>
    </lineage>
</organism>
<protein>
    <submittedName>
        <fullName evidence="1">Uncharacterized protein</fullName>
    </submittedName>
</protein>
<name>A0AAN8RX62_POLSC</name>
<dbReference type="Proteomes" id="UP001372834">
    <property type="component" value="Unassembled WGS sequence"/>
</dbReference>
<dbReference type="AlphaFoldDB" id="A0AAN8RX62"/>
<comment type="caution">
    <text evidence="1">The sequence shown here is derived from an EMBL/GenBank/DDBJ whole genome shotgun (WGS) entry which is preliminary data.</text>
</comment>
<gene>
    <name evidence="1" type="ORF">RUM43_003571</name>
</gene>
<dbReference type="EMBL" id="JAWJWE010000036">
    <property type="protein sequence ID" value="KAK6629753.1"/>
    <property type="molecule type" value="Genomic_DNA"/>
</dbReference>
<reference evidence="1 2" key="1">
    <citation type="submission" date="2023-10" db="EMBL/GenBank/DDBJ databases">
        <title>Genomes of two closely related lineages of the louse Polyplax serrata with different host specificities.</title>
        <authorList>
            <person name="Martinu J."/>
            <person name="Tarabai H."/>
            <person name="Stefka J."/>
            <person name="Hypsa V."/>
        </authorList>
    </citation>
    <scope>NUCLEOTIDE SEQUENCE [LARGE SCALE GENOMIC DNA]</scope>
    <source>
        <strain evidence="1">HR10_N</strain>
    </source>
</reference>
<accession>A0AAN8RX62</accession>
<evidence type="ECO:0000313" key="2">
    <source>
        <dbReference type="Proteomes" id="UP001372834"/>
    </source>
</evidence>
<evidence type="ECO:0000313" key="1">
    <source>
        <dbReference type="EMBL" id="KAK6629753.1"/>
    </source>
</evidence>
<proteinExistence type="predicted"/>
<sequence>MPKEPEKSLTLQIQSKKNNCGKQSTVLEQEEVVQQGSTVAEEMSRLIFWYCQYLTHTPGYRQLKLIQNGVVYDNEGYALLS</sequence>